<dbReference type="InterPro" id="IPR041614">
    <property type="entry name" value="DprA_WH"/>
</dbReference>
<dbReference type="NCBIfam" id="TIGR00732">
    <property type="entry name" value="dprA"/>
    <property type="match status" value="1"/>
</dbReference>
<dbReference type="InterPro" id="IPR003583">
    <property type="entry name" value="Hlx-hairpin-Hlx_DNA-bd_motif"/>
</dbReference>
<evidence type="ECO:0000259" key="2">
    <source>
        <dbReference type="SMART" id="SM00278"/>
    </source>
</evidence>
<dbReference type="InterPro" id="IPR003488">
    <property type="entry name" value="DprA"/>
</dbReference>
<dbReference type="Pfam" id="PF17782">
    <property type="entry name" value="WHD_DprA"/>
    <property type="match status" value="1"/>
</dbReference>
<feature type="domain" description="Helix-hairpin-helix DNA-binding motif class 1" evidence="2">
    <location>
        <begin position="46"/>
        <end position="65"/>
    </location>
</feature>
<reference evidence="3 4" key="1">
    <citation type="submission" date="2019-02" db="EMBL/GenBank/DDBJ databases">
        <title>Deep-cultivation of Planctomycetes and their phenomic and genomic characterization uncovers novel biology.</title>
        <authorList>
            <person name="Wiegand S."/>
            <person name="Jogler M."/>
            <person name="Boedeker C."/>
            <person name="Pinto D."/>
            <person name="Vollmers J."/>
            <person name="Rivas-Marin E."/>
            <person name="Kohn T."/>
            <person name="Peeters S.H."/>
            <person name="Heuer A."/>
            <person name="Rast P."/>
            <person name="Oberbeckmann S."/>
            <person name="Bunk B."/>
            <person name="Jeske O."/>
            <person name="Meyerdierks A."/>
            <person name="Storesund J.E."/>
            <person name="Kallscheuer N."/>
            <person name="Luecker S."/>
            <person name="Lage O.M."/>
            <person name="Pohl T."/>
            <person name="Merkel B.J."/>
            <person name="Hornburger P."/>
            <person name="Mueller R.-W."/>
            <person name="Bruemmer F."/>
            <person name="Labrenz M."/>
            <person name="Spormann A.M."/>
            <person name="Op den Camp H."/>
            <person name="Overmann J."/>
            <person name="Amann R."/>
            <person name="Jetten M.S.M."/>
            <person name="Mascher T."/>
            <person name="Medema M.H."/>
            <person name="Devos D.P."/>
            <person name="Kaster A.-K."/>
            <person name="Ovreas L."/>
            <person name="Rohde M."/>
            <person name="Galperin M.Y."/>
            <person name="Jogler C."/>
        </authorList>
    </citation>
    <scope>NUCLEOTIDE SEQUENCE [LARGE SCALE GENOMIC DNA]</scope>
    <source>
        <strain evidence="3 4">ElP</strain>
    </source>
</reference>
<dbReference type="EMBL" id="CP036426">
    <property type="protein sequence ID" value="QDV34304.1"/>
    <property type="molecule type" value="Genomic_DNA"/>
</dbReference>
<dbReference type="Pfam" id="PF14520">
    <property type="entry name" value="HHH_5"/>
    <property type="match status" value="1"/>
</dbReference>
<evidence type="ECO:0000313" key="3">
    <source>
        <dbReference type="EMBL" id="QDV34304.1"/>
    </source>
</evidence>
<dbReference type="InterPro" id="IPR036388">
    <property type="entry name" value="WH-like_DNA-bd_sf"/>
</dbReference>
<dbReference type="Pfam" id="PF02481">
    <property type="entry name" value="DNA_processg_A"/>
    <property type="match status" value="1"/>
</dbReference>
<dbReference type="SMART" id="SM00278">
    <property type="entry name" value="HhH1"/>
    <property type="match status" value="1"/>
</dbReference>
<dbReference type="GO" id="GO:0003677">
    <property type="term" value="F:DNA binding"/>
    <property type="evidence" value="ECO:0007669"/>
    <property type="project" value="InterPro"/>
</dbReference>
<evidence type="ECO:0000256" key="1">
    <source>
        <dbReference type="ARBA" id="ARBA00006525"/>
    </source>
</evidence>
<organism evidence="3 4">
    <name type="scientific">Tautonia plasticadhaerens</name>
    <dbReference type="NCBI Taxonomy" id="2527974"/>
    <lineage>
        <taxon>Bacteria</taxon>
        <taxon>Pseudomonadati</taxon>
        <taxon>Planctomycetota</taxon>
        <taxon>Planctomycetia</taxon>
        <taxon>Isosphaerales</taxon>
        <taxon>Isosphaeraceae</taxon>
        <taxon>Tautonia</taxon>
    </lineage>
</organism>
<sequence>MPDPGDDRALLDLICLTMTPGVGPLTSRALIEHFGDVGSILSASLAELKRVPGVGPKLAEKIASGRKDLDPQVELERCRQRGVRLIPFDSPDYPESLKSIPDPPLLLYVRGELTPADQLAIALVGARKSTPYGMRVAERLAGSLARVGLTVVSGLARGIDAAAHRGAIRAGGRTIAVLGNGLGSIYPPEHGPLADEVAAHGAVISEHAMEQQPLAGLFPQRNRLIAGLSLGVVVVEAAPRSGSLSTASHAMEQNREVFAVPGPIDSLASRGCHALIRDGARLVETVDDILEELGPLARAVQATPESPAVRHPAELSLSEHERALLGHLDDLPRGIDELIVRTGLAPSQVMATLAVLEMRRLIRRAAGNQFSRV</sequence>
<gene>
    <name evidence="3" type="ORF">ElP_21890</name>
</gene>
<dbReference type="PANTHER" id="PTHR43022">
    <property type="entry name" value="PROTEIN SMF"/>
    <property type="match status" value="1"/>
</dbReference>
<evidence type="ECO:0000313" key="4">
    <source>
        <dbReference type="Proteomes" id="UP000317835"/>
    </source>
</evidence>
<proteinExistence type="inferred from homology"/>
<name>A0A518H0D2_9BACT</name>
<dbReference type="GO" id="GO:0006281">
    <property type="term" value="P:DNA repair"/>
    <property type="evidence" value="ECO:0007669"/>
    <property type="project" value="InterPro"/>
</dbReference>
<dbReference type="RefSeq" id="WP_231749642.1">
    <property type="nucleotide sequence ID" value="NZ_CP036426.1"/>
</dbReference>
<keyword evidence="4" id="KW-1185">Reference proteome</keyword>
<dbReference type="Gene3D" id="3.40.50.450">
    <property type="match status" value="1"/>
</dbReference>
<dbReference type="GO" id="GO:0009294">
    <property type="term" value="P:DNA-mediated transformation"/>
    <property type="evidence" value="ECO:0007669"/>
    <property type="project" value="InterPro"/>
</dbReference>
<dbReference type="PANTHER" id="PTHR43022:SF1">
    <property type="entry name" value="PROTEIN SMF"/>
    <property type="match status" value="1"/>
</dbReference>
<dbReference type="InterPro" id="IPR010994">
    <property type="entry name" value="RuvA_2-like"/>
</dbReference>
<comment type="similarity">
    <text evidence="1">Belongs to the DprA/Smf family.</text>
</comment>
<dbReference type="Gene3D" id="1.10.10.10">
    <property type="entry name" value="Winged helix-like DNA-binding domain superfamily/Winged helix DNA-binding domain"/>
    <property type="match status" value="1"/>
</dbReference>
<dbReference type="SUPFAM" id="SSF47781">
    <property type="entry name" value="RuvA domain 2-like"/>
    <property type="match status" value="1"/>
</dbReference>
<dbReference type="Proteomes" id="UP000317835">
    <property type="component" value="Chromosome"/>
</dbReference>
<dbReference type="KEGG" id="tpla:ElP_21890"/>
<dbReference type="SUPFAM" id="SSF102405">
    <property type="entry name" value="MCP/YpsA-like"/>
    <property type="match status" value="1"/>
</dbReference>
<dbReference type="AlphaFoldDB" id="A0A518H0D2"/>
<protein>
    <recommendedName>
        <fullName evidence="2">Helix-hairpin-helix DNA-binding motif class 1 domain-containing protein</fullName>
    </recommendedName>
</protein>
<dbReference type="InterPro" id="IPR057666">
    <property type="entry name" value="DrpA_SLOG"/>
</dbReference>
<accession>A0A518H0D2</accession>